<evidence type="ECO:0000313" key="4">
    <source>
        <dbReference type="EMBL" id="SZX63788.1"/>
    </source>
</evidence>
<reference evidence="4 5" key="1">
    <citation type="submission" date="2016-10" db="EMBL/GenBank/DDBJ databases">
        <authorList>
            <person name="Cai Z."/>
        </authorList>
    </citation>
    <scope>NUCLEOTIDE SEQUENCE [LARGE SCALE GENOMIC DNA]</scope>
</reference>
<name>A0A383VE12_TETOB</name>
<dbReference type="PANTHER" id="PTHR45856:SF11">
    <property type="entry name" value="FUNGAL LIPASE-LIKE DOMAIN-CONTAINING PROTEIN"/>
    <property type="match status" value="1"/>
</dbReference>
<dbReference type="InterPro" id="IPR029058">
    <property type="entry name" value="AB_hydrolase_fold"/>
</dbReference>
<dbReference type="AlphaFoldDB" id="A0A383VE12"/>
<feature type="region of interest" description="Disordered" evidence="1">
    <location>
        <begin position="335"/>
        <end position="363"/>
    </location>
</feature>
<keyword evidence="2" id="KW-0732">Signal</keyword>
<dbReference type="PANTHER" id="PTHR45856">
    <property type="entry name" value="ALPHA/BETA-HYDROLASES SUPERFAMILY PROTEIN"/>
    <property type="match status" value="1"/>
</dbReference>
<dbReference type="GO" id="GO:0006629">
    <property type="term" value="P:lipid metabolic process"/>
    <property type="evidence" value="ECO:0007669"/>
    <property type="project" value="InterPro"/>
</dbReference>
<evidence type="ECO:0000256" key="2">
    <source>
        <dbReference type="SAM" id="SignalP"/>
    </source>
</evidence>
<evidence type="ECO:0000256" key="1">
    <source>
        <dbReference type="SAM" id="MobiDB-lite"/>
    </source>
</evidence>
<accession>A0A383VE12</accession>
<dbReference type="Proteomes" id="UP000256970">
    <property type="component" value="Unassembled WGS sequence"/>
</dbReference>
<dbReference type="SUPFAM" id="SSF53474">
    <property type="entry name" value="alpha/beta-Hydrolases"/>
    <property type="match status" value="1"/>
</dbReference>
<dbReference type="InterPro" id="IPR051218">
    <property type="entry name" value="Sec_MonoDiacylglyc_Lipase"/>
</dbReference>
<feature type="chain" id="PRO_5016988300" description="Fungal lipase-type domain-containing protein" evidence="2">
    <location>
        <begin position="20"/>
        <end position="722"/>
    </location>
</feature>
<protein>
    <recommendedName>
        <fullName evidence="3">Fungal lipase-type domain-containing protein</fullName>
    </recommendedName>
</protein>
<feature type="domain" description="Fungal lipase-type" evidence="3">
    <location>
        <begin position="424"/>
        <end position="580"/>
    </location>
</feature>
<organism evidence="4 5">
    <name type="scientific">Tetradesmus obliquus</name>
    <name type="common">Green alga</name>
    <name type="synonym">Acutodesmus obliquus</name>
    <dbReference type="NCBI Taxonomy" id="3088"/>
    <lineage>
        <taxon>Eukaryota</taxon>
        <taxon>Viridiplantae</taxon>
        <taxon>Chlorophyta</taxon>
        <taxon>core chlorophytes</taxon>
        <taxon>Chlorophyceae</taxon>
        <taxon>CS clade</taxon>
        <taxon>Sphaeropleales</taxon>
        <taxon>Scenedesmaceae</taxon>
        <taxon>Tetradesmus</taxon>
    </lineage>
</organism>
<dbReference type="Pfam" id="PF01764">
    <property type="entry name" value="Lipase_3"/>
    <property type="match status" value="1"/>
</dbReference>
<keyword evidence="5" id="KW-1185">Reference proteome</keyword>
<dbReference type="CDD" id="cd00519">
    <property type="entry name" value="Lipase_3"/>
    <property type="match status" value="1"/>
</dbReference>
<feature type="signal peptide" evidence="2">
    <location>
        <begin position="1"/>
        <end position="19"/>
    </location>
</feature>
<dbReference type="EMBL" id="FNXT01000342">
    <property type="protein sequence ID" value="SZX63788.1"/>
    <property type="molecule type" value="Genomic_DNA"/>
</dbReference>
<gene>
    <name evidence="4" type="ORF">BQ4739_LOCUS4333</name>
</gene>
<dbReference type="InterPro" id="IPR002921">
    <property type="entry name" value="Fungal_lipase-type"/>
</dbReference>
<proteinExistence type="predicted"/>
<sequence>MRFKVNFVLLLVSAIAVAAQPGNSSSTPKTTIAFQCQQLPILTGEGSQTYRLECWSGDFPVGRTAEGLFNWTAGMTRNTKIKSVQLTLLRQPVDMAKGTDHVSLLGSFTAGRSNLPVCATKQRYALKSSQTVTTPLTLAKFWNGQWSCSGPKLSALAPADGSSTKSATADATVAVAATSSPAARAPTTPDGLRLRLGCLTRSSGGRCSAMVRLQVQFANSTLPNNINVFEQLSQQMEEDEGFKCDMRSWKDDAGLLGLKNATISTEVCYPPATSTGNTTQRQAAAVPAGTPVRQTLDMAYVIPYEPPIMQRATRFAMYAGAFHGCLPSLPDSPQRYKADDGSYPERQWDGPTGMSRWGGPGNDFGQPGPECLSCFKGGISFDDTPKGFQTPEHDDVTHPDSFLDAAIVFTDTVISGVDGQAAVVVLFRATATDIQASQWISNIGRRIAGAFIRTSPTGDPASGNVCNGWNTPVEDLIGLNLLVEVKRRLWTLPEEHRTVYVVGHSRGGALASVFAAKLLGAQAKGELPPYSGDPKDQVKLYTFGSPRVGDTVFAAYLENNMNERYRIITRYDAVPTLPGEIQGYSHYRPSIWYRDSTNNTSGSATKGCVLFDQDVIDDLPDGTERCFIPCNSALTCTYGAGVDTLGKPSSTLQECDDLTATRQITAAITTKLIGGVTLIDHASYLGIDVDNAGCREDMAFIDAFRVERGLFLDTCVVREPRL</sequence>
<evidence type="ECO:0000259" key="3">
    <source>
        <dbReference type="Pfam" id="PF01764"/>
    </source>
</evidence>
<evidence type="ECO:0000313" key="5">
    <source>
        <dbReference type="Proteomes" id="UP000256970"/>
    </source>
</evidence>
<dbReference type="Gene3D" id="3.40.50.1820">
    <property type="entry name" value="alpha/beta hydrolase"/>
    <property type="match status" value="1"/>
</dbReference>